<organism evidence="2 3">
    <name type="scientific">Alloalcanivorax gelatiniphagus</name>
    <dbReference type="NCBI Taxonomy" id="1194167"/>
    <lineage>
        <taxon>Bacteria</taxon>
        <taxon>Pseudomonadati</taxon>
        <taxon>Pseudomonadota</taxon>
        <taxon>Gammaproteobacteria</taxon>
        <taxon>Oceanospirillales</taxon>
        <taxon>Alcanivoracaceae</taxon>
        <taxon>Alloalcanivorax</taxon>
    </lineage>
</organism>
<protein>
    <submittedName>
        <fullName evidence="2">Uncharacterized protein</fullName>
    </submittedName>
</protein>
<evidence type="ECO:0000313" key="2">
    <source>
        <dbReference type="EMBL" id="TMW13904.1"/>
    </source>
</evidence>
<evidence type="ECO:0000256" key="1">
    <source>
        <dbReference type="SAM" id="MobiDB-lite"/>
    </source>
</evidence>
<gene>
    <name evidence="2" type="ORF">FGS76_04720</name>
</gene>
<proteinExistence type="predicted"/>
<evidence type="ECO:0000313" key="3">
    <source>
        <dbReference type="Proteomes" id="UP000739180"/>
    </source>
</evidence>
<comment type="caution">
    <text evidence="2">The sequence shown here is derived from an EMBL/GenBank/DDBJ whole genome shotgun (WGS) entry which is preliminary data.</text>
</comment>
<keyword evidence="3" id="KW-1185">Reference proteome</keyword>
<sequence length="84" mass="9172">MTDNIVEDALGRVLAYLRLSGVSVDTDTTRAALRLVDDTLEAGEEGLLERLMAAVPERFGLDQPAPPMLAPPVHHGSIHYPRRP</sequence>
<dbReference type="RefSeq" id="WP_138771481.1">
    <property type="nucleotide sequence ID" value="NZ_JBHSSX010000079.1"/>
</dbReference>
<accession>A0ABY2XP75</accession>
<name>A0ABY2XP75_9GAMM</name>
<dbReference type="EMBL" id="VCQT01000020">
    <property type="protein sequence ID" value="TMW13904.1"/>
    <property type="molecule type" value="Genomic_DNA"/>
</dbReference>
<feature type="region of interest" description="Disordered" evidence="1">
    <location>
        <begin position="63"/>
        <end position="84"/>
    </location>
</feature>
<reference evidence="2 3" key="1">
    <citation type="submission" date="2019-05" db="EMBL/GenBank/DDBJ databases">
        <title>Genome of Alcanivorax gelatiniphagus, an oil degrading marine bacteria.</title>
        <authorList>
            <person name="Kwon K.K."/>
        </authorList>
    </citation>
    <scope>NUCLEOTIDE SEQUENCE [LARGE SCALE GENOMIC DNA]</scope>
    <source>
        <strain evidence="2 3">MEBiC 08158</strain>
    </source>
</reference>
<dbReference type="Proteomes" id="UP000739180">
    <property type="component" value="Unassembled WGS sequence"/>
</dbReference>